<feature type="non-terminal residue" evidence="2">
    <location>
        <position position="1"/>
    </location>
</feature>
<evidence type="ECO:0000256" key="1">
    <source>
        <dbReference type="SAM" id="MobiDB-lite"/>
    </source>
</evidence>
<organism evidence="2">
    <name type="scientific">uncultured Rubrobacteraceae bacterium</name>
    <dbReference type="NCBI Taxonomy" id="349277"/>
    <lineage>
        <taxon>Bacteria</taxon>
        <taxon>Bacillati</taxon>
        <taxon>Actinomycetota</taxon>
        <taxon>Rubrobacteria</taxon>
        <taxon>Rubrobacterales</taxon>
        <taxon>Rubrobacteraceae</taxon>
        <taxon>environmental samples</taxon>
    </lineage>
</organism>
<feature type="non-terminal residue" evidence="2">
    <location>
        <position position="263"/>
    </location>
</feature>
<proteinExistence type="predicted"/>
<feature type="compositionally biased region" description="Basic and acidic residues" evidence="1">
    <location>
        <begin position="79"/>
        <end position="98"/>
    </location>
</feature>
<protein>
    <submittedName>
        <fullName evidence="2">ATP synthase F0 sector subunit a</fullName>
        <ecNumber evidence="2">3.6.3.14</ecNumber>
    </submittedName>
</protein>
<evidence type="ECO:0000313" key="2">
    <source>
        <dbReference type="EMBL" id="CAA9429943.1"/>
    </source>
</evidence>
<feature type="region of interest" description="Disordered" evidence="1">
    <location>
        <begin position="51"/>
        <end position="98"/>
    </location>
</feature>
<dbReference type="EMBL" id="CADCUV010000151">
    <property type="protein sequence ID" value="CAA9429943.1"/>
    <property type="molecule type" value="Genomic_DNA"/>
</dbReference>
<gene>
    <name evidence="2" type="ORF">AVDCRST_MAG22-3189</name>
</gene>
<dbReference type="EC" id="3.6.3.14" evidence="2"/>
<dbReference type="GO" id="GO:0016787">
    <property type="term" value="F:hydrolase activity"/>
    <property type="evidence" value="ECO:0007669"/>
    <property type="project" value="UniProtKB-KW"/>
</dbReference>
<sequence>EQLARVGSVEPGRGAEGDHPHLRGRAARVRRPLAFRYRHLDNQGCGVALDRGGRDVPDNVRGQPSAEGQAWRVPGARGGDLRLRPQQPRRSDGRRGEKVVPLHAHALRILARAEPDRADPQRLSGDGQHHVHAGPRVADVHHHPGRWRQEQRVRGLCDGLRATGVAAQGRVRAFHVLYRVGLRAVQAPHPRDAALREHAGRTPAHLYLPELHSLLRHLHGGDLGPDGSRAVCFRDLRRRVAGLHFRYPYAGLYRDSHVPPGAL</sequence>
<keyword evidence="2" id="KW-0378">Hydrolase</keyword>
<reference evidence="2" key="1">
    <citation type="submission" date="2020-02" db="EMBL/GenBank/DDBJ databases">
        <authorList>
            <person name="Meier V. D."/>
        </authorList>
    </citation>
    <scope>NUCLEOTIDE SEQUENCE</scope>
    <source>
        <strain evidence="2">AVDCRST_MAG22</strain>
    </source>
</reference>
<dbReference type="AlphaFoldDB" id="A0A6J4Q167"/>
<accession>A0A6J4Q167</accession>
<feature type="region of interest" description="Disordered" evidence="1">
    <location>
        <begin position="1"/>
        <end position="25"/>
    </location>
</feature>
<name>A0A6J4Q167_9ACTN</name>